<keyword evidence="7" id="KW-1185">Reference proteome</keyword>
<dbReference type="Gene3D" id="1.20.58.2220">
    <property type="entry name" value="Formin, FH2 domain"/>
    <property type="match status" value="2"/>
</dbReference>
<dbReference type="Pfam" id="PF02181">
    <property type="entry name" value="FH2"/>
    <property type="match status" value="1"/>
</dbReference>
<dbReference type="GO" id="GO:0016477">
    <property type="term" value="P:cell migration"/>
    <property type="evidence" value="ECO:0007669"/>
    <property type="project" value="TreeGrafter"/>
</dbReference>
<dbReference type="Pfam" id="PF06371">
    <property type="entry name" value="Drf_GBD"/>
    <property type="match status" value="2"/>
</dbReference>
<comment type="similarity">
    <text evidence="1">Belongs to the formin homology family.</text>
</comment>
<dbReference type="GO" id="GO:0051015">
    <property type="term" value="F:actin filament binding"/>
    <property type="evidence" value="ECO:0007669"/>
    <property type="project" value="TreeGrafter"/>
</dbReference>
<dbReference type="SUPFAM" id="SSF101447">
    <property type="entry name" value="Formin homology 2 domain (FH2 domain)"/>
    <property type="match status" value="1"/>
</dbReference>
<dbReference type="SMART" id="SM00498">
    <property type="entry name" value="FH2"/>
    <property type="match status" value="1"/>
</dbReference>
<dbReference type="SMART" id="SM01139">
    <property type="entry name" value="Drf_FH3"/>
    <property type="match status" value="1"/>
</dbReference>
<evidence type="ECO:0000259" key="5">
    <source>
        <dbReference type="PROSITE" id="PS51444"/>
    </source>
</evidence>
<keyword evidence="2" id="KW-0175">Coiled coil</keyword>
<feature type="domain" description="FH2" evidence="5">
    <location>
        <begin position="501"/>
        <end position="892"/>
    </location>
</feature>
<dbReference type="GO" id="GO:0031267">
    <property type="term" value="F:small GTPase binding"/>
    <property type="evidence" value="ECO:0007669"/>
    <property type="project" value="InterPro"/>
</dbReference>
<organism evidence="6 7">
    <name type="scientific">Egretta garzetta</name>
    <name type="common">Little egret</name>
    <dbReference type="NCBI Taxonomy" id="188379"/>
    <lineage>
        <taxon>Eukaryota</taxon>
        <taxon>Metazoa</taxon>
        <taxon>Chordata</taxon>
        <taxon>Craniata</taxon>
        <taxon>Vertebrata</taxon>
        <taxon>Euteleostomi</taxon>
        <taxon>Archelosauria</taxon>
        <taxon>Archosauria</taxon>
        <taxon>Dinosauria</taxon>
        <taxon>Saurischia</taxon>
        <taxon>Theropoda</taxon>
        <taxon>Coelurosauria</taxon>
        <taxon>Aves</taxon>
        <taxon>Neognathae</taxon>
        <taxon>Neoaves</taxon>
        <taxon>Aequornithes</taxon>
        <taxon>Pelecaniformes</taxon>
        <taxon>Ardeidae</taxon>
        <taxon>Egretta</taxon>
    </lineage>
</organism>
<feature type="compositionally biased region" description="Basic and acidic residues" evidence="3">
    <location>
        <begin position="123"/>
        <end position="136"/>
    </location>
</feature>
<sequence>NSMNLPPDKMQLLNQYDNEKKWELICDQERFQVKNPPSAYIQKLKSYLDTGGVSRKFKRRVQESTQVLRELEISLRTNYIGWVQEFLNEENKGLDVLLEYLAFAQCSVTYDMESTENGSPGSDKGKGLERSLEDLSKSNSSSPTQGSSKVRHLTIRLNPSHSRKALRNSRLVSQKDDVHVCIMCLRAIMNYQSGFSLVMNHPACVNEITLSLNNKNARTKALVLELLAAVCLVRGGHDIILAAFDNFKEVCGEKNRFEKLMEYFRNEDTNIDFMVACMQFINIVVHSVENMNFRVFLQYEFTHLGLDHYLETLRLTESDKLQVQIQAYLDNVFDVGAMLEDSETKTAVLEHMEELQEHVSQLTEKLQDAENDSMAKIAELEKQLSQARRELEALRFKTKAQGPGLDISALKVKATQKAPSKVTLMESNRAKNLAITLRKGGRSIQDICTAIETGVEGPATGSDCAGGFPPPADVGHPGVGFGTPPPPRDLSPPPCHPAVKVKKPIQTKFRMPVFNWVALKPSQIDGTVFTELNDEKVLQELDMSDFEEQFKTKAQGPGLDISALKVKATQKAPSKVTLMESNRAKNLAITLRKGGRSIQDICTAIETYDQQALSLDFLELLLRFLPTEYEQTLIGKFEREQQRLEELSDEDQFMIRFSKIPRLAERMNVMIFLGNFSDTAQLLMPQLNAIIAASMSLKSSSKLRNILEIVLAFGNYMNSSKRGAAYGFRLQSLDALLEMKSTDRKQTLLHYLVRVITEKYPELTGFHTELHFLEKAGTVSLDSVLQDVRSLQQGMELTRKEFMRQDDSPVLKDFLKVNLEVMEKLQADSKTAKEAYESAVEYFGENPKTSPPTTFFPMFMRFIRAYKKAEQDIELWKKQEAAAKEAESGPPGSKDQPELPIQKAKRQQMDMIAELKKKQMVKEPLIYEGKDGAIEDIISG</sequence>
<gene>
    <name evidence="6" type="ORF">Z169_12576</name>
</gene>
<reference evidence="6 7" key="1">
    <citation type="submission" date="2014-04" db="EMBL/GenBank/DDBJ databases">
        <title>Genome evolution of avian class.</title>
        <authorList>
            <person name="Zhang G."/>
            <person name="Li C."/>
        </authorList>
    </citation>
    <scope>NUCLEOTIDE SEQUENCE [LARGE SCALE GENOMIC DNA]</scope>
    <source>
        <strain evidence="6">BGI_Z169</strain>
    </source>
</reference>
<evidence type="ECO:0000256" key="1">
    <source>
        <dbReference type="ARBA" id="ARBA00023449"/>
    </source>
</evidence>
<evidence type="ECO:0000259" key="4">
    <source>
        <dbReference type="PROSITE" id="PS51232"/>
    </source>
</evidence>
<dbReference type="PROSITE" id="PS51232">
    <property type="entry name" value="GBD_FH3"/>
    <property type="match status" value="1"/>
</dbReference>
<dbReference type="InterPro" id="IPR043592">
    <property type="entry name" value="FMNL_animal"/>
</dbReference>
<feature type="non-terminal residue" evidence="6">
    <location>
        <position position="940"/>
    </location>
</feature>
<dbReference type="InterPro" id="IPR010472">
    <property type="entry name" value="FH3_dom"/>
</dbReference>
<feature type="domain" description="GBD/FH3" evidence="4">
    <location>
        <begin position="1"/>
        <end position="415"/>
    </location>
</feature>
<feature type="coiled-coil region" evidence="2">
    <location>
        <begin position="345"/>
        <end position="397"/>
    </location>
</feature>
<dbReference type="FunFam" id="1.25.10.10:FF:000036">
    <property type="entry name" value="Formin-like protein 3 isoform 1"/>
    <property type="match status" value="1"/>
</dbReference>
<dbReference type="GO" id="GO:0008360">
    <property type="term" value="P:regulation of cell shape"/>
    <property type="evidence" value="ECO:0007669"/>
    <property type="project" value="TreeGrafter"/>
</dbReference>
<dbReference type="InterPro" id="IPR015425">
    <property type="entry name" value="FH2_Formin"/>
</dbReference>
<dbReference type="InterPro" id="IPR042201">
    <property type="entry name" value="FH2_Formin_sf"/>
</dbReference>
<dbReference type="GO" id="GO:0005829">
    <property type="term" value="C:cytosol"/>
    <property type="evidence" value="ECO:0007669"/>
    <property type="project" value="TreeGrafter"/>
</dbReference>
<dbReference type="Gene3D" id="1.25.10.10">
    <property type="entry name" value="Leucine-rich Repeat Variant"/>
    <property type="match status" value="1"/>
</dbReference>
<dbReference type="SMART" id="SM01140">
    <property type="entry name" value="Drf_GBD"/>
    <property type="match status" value="1"/>
</dbReference>
<dbReference type="InterPro" id="IPR011989">
    <property type="entry name" value="ARM-like"/>
</dbReference>
<dbReference type="PROSITE" id="PS51444">
    <property type="entry name" value="FH2"/>
    <property type="match status" value="1"/>
</dbReference>
<dbReference type="PANTHER" id="PTHR45857">
    <property type="entry name" value="FORMIN-LIKE PROTEIN"/>
    <property type="match status" value="1"/>
</dbReference>
<feature type="region of interest" description="Disordered" evidence="3">
    <location>
        <begin position="113"/>
        <end position="150"/>
    </location>
</feature>
<evidence type="ECO:0000313" key="7">
    <source>
        <dbReference type="Proteomes" id="UP000053119"/>
    </source>
</evidence>
<dbReference type="PANTHER" id="PTHR45857:SF2">
    <property type="entry name" value="FORMIN-LIKE PROTEIN 1"/>
    <property type="match status" value="1"/>
</dbReference>
<dbReference type="SUPFAM" id="SSF48371">
    <property type="entry name" value="ARM repeat"/>
    <property type="match status" value="1"/>
</dbReference>
<dbReference type="InterPro" id="IPR014768">
    <property type="entry name" value="GBD/FH3_dom"/>
</dbReference>
<dbReference type="AlphaFoldDB" id="A0A091JE32"/>
<evidence type="ECO:0000256" key="3">
    <source>
        <dbReference type="SAM" id="MobiDB-lite"/>
    </source>
</evidence>
<accession>A0A091JE32</accession>
<feature type="non-terminal residue" evidence="6">
    <location>
        <position position="1"/>
    </location>
</feature>
<dbReference type="InterPro" id="IPR010473">
    <property type="entry name" value="GTPase-bd"/>
</dbReference>
<name>A0A091JE32_EGRGA</name>
<protein>
    <submittedName>
        <fullName evidence="6">Formin-like 3</fullName>
    </submittedName>
</protein>
<dbReference type="STRING" id="188379.A0A091JE32"/>
<dbReference type="InterPro" id="IPR016024">
    <property type="entry name" value="ARM-type_fold"/>
</dbReference>
<evidence type="ECO:0000313" key="6">
    <source>
        <dbReference type="EMBL" id="KFP09991.1"/>
    </source>
</evidence>
<dbReference type="Pfam" id="PF06367">
    <property type="entry name" value="Drf_FH3"/>
    <property type="match status" value="1"/>
</dbReference>
<evidence type="ECO:0000256" key="2">
    <source>
        <dbReference type="SAM" id="Coils"/>
    </source>
</evidence>
<dbReference type="FunFam" id="1.20.58.2220:FF:000001">
    <property type="entry name" value="Formin-like 1, isoform CRA_c"/>
    <property type="match status" value="1"/>
</dbReference>
<feature type="region of interest" description="Disordered" evidence="3">
    <location>
        <begin position="880"/>
        <end position="907"/>
    </location>
</feature>
<dbReference type="GO" id="GO:0030866">
    <property type="term" value="P:cortical actin cytoskeleton organization"/>
    <property type="evidence" value="ECO:0007669"/>
    <property type="project" value="TreeGrafter"/>
</dbReference>
<proteinExistence type="inferred from homology"/>
<dbReference type="EMBL" id="KK500734">
    <property type="protein sequence ID" value="KFP09991.1"/>
    <property type="molecule type" value="Genomic_DNA"/>
</dbReference>
<dbReference type="Proteomes" id="UP000053119">
    <property type="component" value="Unassembled WGS sequence"/>
</dbReference>